<dbReference type="GO" id="GO:0005886">
    <property type="term" value="C:plasma membrane"/>
    <property type="evidence" value="ECO:0007669"/>
    <property type="project" value="UniProtKB-SubCell"/>
</dbReference>
<keyword evidence="7 8" id="KW-0472">Membrane</keyword>
<dbReference type="FunFam" id="1.20.81.30:FF:000001">
    <property type="entry name" value="Type II secretion system protein F"/>
    <property type="match status" value="1"/>
</dbReference>
<accession>A0A3G8YG82</accession>
<sequence>MPIFTYTTQSDAGAVTTGKLSALSRAAALQDLKRRGLRIIDLKTTSPLTGNIQLRNPSPNGMDMSLFCSQFALMARAGVSQTETLQALTRTTSNRKLQLALEDVRQKVDGGILITRAMNEHPLIFDRSFIALMTAAIRTDTVAGTMDRLSMMYERNVKVQQEVKSALVQPAITIILALVVVLVLSILVIPQFKSMLEGMNVPLPIYTQALIATSEFMRSWLVIFPTAIILTGGVLFRRFHQTEHGKGKVDEFLLKIPKVGSLILLGSLSRINRTLSTLLSNGIPKNDSIDIAAKASGNAVLERILQEGRAHIEQGGLLYQVLERYPKQFPATITGMVSTGEQQGELAPMLDRVADFYERQVENDAKNLTKTIEPLMYVVIGVMVGGIVLAIMSPLSSMIAALSK</sequence>
<comment type="subcellular location">
    <subcellularLocation>
        <location evidence="1">Cell inner membrane</location>
        <topology evidence="1">Multi-pass membrane protein</topology>
    </subcellularLocation>
</comment>
<dbReference type="PANTHER" id="PTHR30012">
    <property type="entry name" value="GENERAL SECRETION PATHWAY PROTEIN"/>
    <property type="match status" value="1"/>
</dbReference>
<evidence type="ECO:0000256" key="5">
    <source>
        <dbReference type="ARBA" id="ARBA00022692"/>
    </source>
</evidence>
<feature type="transmembrane region" description="Helical" evidence="8">
    <location>
        <begin position="217"/>
        <end position="236"/>
    </location>
</feature>
<evidence type="ECO:0000259" key="9">
    <source>
        <dbReference type="Pfam" id="PF00482"/>
    </source>
</evidence>
<evidence type="ECO:0000256" key="7">
    <source>
        <dbReference type="ARBA" id="ARBA00023136"/>
    </source>
</evidence>
<protein>
    <submittedName>
        <fullName evidence="10">Type II secretion system F family protein</fullName>
    </submittedName>
</protein>
<dbReference type="AlphaFoldDB" id="A0A3G8YG82"/>
<comment type="similarity">
    <text evidence="2">Belongs to the GSP F family.</text>
</comment>
<dbReference type="KEGG" id="dph:EHF33_15545"/>
<evidence type="ECO:0000256" key="8">
    <source>
        <dbReference type="SAM" id="Phobius"/>
    </source>
</evidence>
<feature type="domain" description="Type II secretion system protein GspF" evidence="9">
    <location>
        <begin position="67"/>
        <end position="190"/>
    </location>
</feature>
<feature type="transmembrane region" description="Helical" evidence="8">
    <location>
        <begin position="375"/>
        <end position="402"/>
    </location>
</feature>
<dbReference type="Pfam" id="PF00482">
    <property type="entry name" value="T2SSF"/>
    <property type="match status" value="2"/>
</dbReference>
<dbReference type="RefSeq" id="WP_124873808.1">
    <property type="nucleotide sequence ID" value="NZ_CP034184.1"/>
</dbReference>
<gene>
    <name evidence="10" type="ORF">EHF33_15545</name>
</gene>
<dbReference type="InterPro" id="IPR042094">
    <property type="entry name" value="T2SS_GspF_sf"/>
</dbReference>
<evidence type="ECO:0000313" key="10">
    <source>
        <dbReference type="EMBL" id="AZI44302.1"/>
    </source>
</evidence>
<evidence type="ECO:0000256" key="6">
    <source>
        <dbReference type="ARBA" id="ARBA00022989"/>
    </source>
</evidence>
<evidence type="ECO:0000256" key="2">
    <source>
        <dbReference type="ARBA" id="ARBA00005745"/>
    </source>
</evidence>
<keyword evidence="3" id="KW-1003">Cell membrane</keyword>
<evidence type="ECO:0000256" key="3">
    <source>
        <dbReference type="ARBA" id="ARBA00022475"/>
    </source>
</evidence>
<dbReference type="Gene3D" id="1.20.81.30">
    <property type="entry name" value="Type II secretion system (T2SS), domain F"/>
    <property type="match status" value="2"/>
</dbReference>
<evidence type="ECO:0000313" key="11">
    <source>
        <dbReference type="Proteomes" id="UP000276417"/>
    </source>
</evidence>
<keyword evidence="4" id="KW-0997">Cell inner membrane</keyword>
<evidence type="ECO:0000256" key="1">
    <source>
        <dbReference type="ARBA" id="ARBA00004429"/>
    </source>
</evidence>
<dbReference type="OrthoDB" id="9805682at2"/>
<name>A0A3G8YG82_9DEIO</name>
<keyword evidence="11" id="KW-1185">Reference proteome</keyword>
<dbReference type="EMBL" id="CP034184">
    <property type="protein sequence ID" value="AZI44302.1"/>
    <property type="molecule type" value="Genomic_DNA"/>
</dbReference>
<keyword evidence="5 8" id="KW-0812">Transmembrane</keyword>
<dbReference type="InterPro" id="IPR018076">
    <property type="entry name" value="T2SS_GspF_dom"/>
</dbReference>
<reference evidence="10 11" key="1">
    <citation type="submission" date="2018-11" db="EMBL/GenBank/DDBJ databases">
        <title>Deinococcus shelandsis sp. nov., isolated from South Shetland Islands soil of Antarctica.</title>
        <authorList>
            <person name="Tian J."/>
        </authorList>
    </citation>
    <scope>NUCLEOTIDE SEQUENCE [LARGE SCALE GENOMIC DNA]</scope>
    <source>
        <strain evidence="10 11">S14-83T</strain>
    </source>
</reference>
<dbReference type="Proteomes" id="UP000276417">
    <property type="component" value="Chromosome 2"/>
</dbReference>
<feature type="transmembrane region" description="Helical" evidence="8">
    <location>
        <begin position="167"/>
        <end position="189"/>
    </location>
</feature>
<dbReference type="PRINTS" id="PR00812">
    <property type="entry name" value="BCTERIALGSPF"/>
</dbReference>
<evidence type="ECO:0000256" key="4">
    <source>
        <dbReference type="ARBA" id="ARBA00022519"/>
    </source>
</evidence>
<dbReference type="PANTHER" id="PTHR30012:SF0">
    <property type="entry name" value="TYPE II SECRETION SYSTEM PROTEIN F-RELATED"/>
    <property type="match status" value="1"/>
</dbReference>
<dbReference type="InterPro" id="IPR003004">
    <property type="entry name" value="GspF/PilC"/>
</dbReference>
<keyword evidence="6 8" id="KW-1133">Transmembrane helix</keyword>
<organism evidence="10 11">
    <name type="scientific">Deinococcus psychrotolerans</name>
    <dbReference type="NCBI Taxonomy" id="2489213"/>
    <lineage>
        <taxon>Bacteria</taxon>
        <taxon>Thermotogati</taxon>
        <taxon>Deinococcota</taxon>
        <taxon>Deinococci</taxon>
        <taxon>Deinococcales</taxon>
        <taxon>Deinococcaceae</taxon>
        <taxon>Deinococcus</taxon>
    </lineage>
</organism>
<proteinExistence type="inferred from homology"/>
<feature type="domain" description="Type II secretion system protein GspF" evidence="9">
    <location>
        <begin position="273"/>
        <end position="394"/>
    </location>
</feature>